<dbReference type="HOGENOM" id="CLU_101141_0_1_5"/>
<dbReference type="InterPro" id="IPR050563">
    <property type="entry name" value="4-hydroxybenzoyl-CoA_TE"/>
</dbReference>
<proteinExistence type="inferred from homology"/>
<protein>
    <submittedName>
        <fullName evidence="3">Putative 4-hydroxybenzoyl-CoA thioesterase</fullName>
    </submittedName>
</protein>
<dbReference type="InterPro" id="IPR029069">
    <property type="entry name" value="HotDog_dom_sf"/>
</dbReference>
<keyword evidence="2" id="KW-0378">Hydrolase</keyword>
<dbReference type="OrthoDB" id="9799036at2"/>
<dbReference type="STRING" id="1123237.Salmuc_00793"/>
<dbReference type="eggNOG" id="COG0824">
    <property type="taxonomic scope" value="Bacteria"/>
</dbReference>
<gene>
    <name evidence="3" type="ORF">Salmuc_00793</name>
</gene>
<dbReference type="PANTHER" id="PTHR31793">
    <property type="entry name" value="4-HYDROXYBENZOYL-COA THIOESTERASE FAMILY MEMBER"/>
    <property type="match status" value="1"/>
</dbReference>
<dbReference type="RefSeq" id="WP_020040828.1">
    <property type="nucleotide sequence ID" value="NZ_KE557273.1"/>
</dbReference>
<name>S9R257_9RHOB</name>
<accession>S9R257</accession>
<dbReference type="GO" id="GO:0047617">
    <property type="term" value="F:fatty acyl-CoA hydrolase activity"/>
    <property type="evidence" value="ECO:0007669"/>
    <property type="project" value="TreeGrafter"/>
</dbReference>
<dbReference type="Pfam" id="PF13279">
    <property type="entry name" value="4HBT_2"/>
    <property type="match status" value="1"/>
</dbReference>
<sequence>MTRTPPPARDAFVTFCTIPTRWKDNDNYGHINNAEYLSFLDTAISLWQLEHGMDIAAPTSNRYLAADTGCTYFAEARFPDVLHLGLRIGHLGTSSVRYELGVFRNEDPTACAMGHFVHVCVDADSRPVPIPDEDRALFETLQR</sequence>
<evidence type="ECO:0000256" key="1">
    <source>
        <dbReference type="ARBA" id="ARBA00005953"/>
    </source>
</evidence>
<comment type="caution">
    <text evidence="3">The sequence shown here is derived from an EMBL/GenBank/DDBJ whole genome shotgun (WGS) entry which is preliminary data.</text>
</comment>
<reference evidence="4" key="1">
    <citation type="journal article" date="2014" name="Stand. Genomic Sci.">
        <title>Genome sequence of the exopolysaccharide-producing Salipiger mucosus type strain (DSM 16094(T)), a moderately halophilic member of the Roseobacter clade.</title>
        <authorList>
            <person name="Riedel T."/>
            <person name="Spring S."/>
            <person name="Fiebig A."/>
            <person name="Petersen J."/>
            <person name="Kyrpides N.C."/>
            <person name="Goker M."/>
            <person name="Klenk H.P."/>
        </authorList>
    </citation>
    <scope>NUCLEOTIDE SEQUENCE [LARGE SCALE GENOMIC DNA]</scope>
    <source>
        <strain evidence="4">DSM 16094</strain>
    </source>
</reference>
<dbReference type="Proteomes" id="UP000015347">
    <property type="component" value="Unassembled WGS sequence"/>
</dbReference>
<evidence type="ECO:0000313" key="4">
    <source>
        <dbReference type="Proteomes" id="UP000015347"/>
    </source>
</evidence>
<evidence type="ECO:0000256" key="2">
    <source>
        <dbReference type="ARBA" id="ARBA00022801"/>
    </source>
</evidence>
<comment type="similarity">
    <text evidence="1">Belongs to the 4-hydroxybenzoyl-CoA thioesterase family.</text>
</comment>
<evidence type="ECO:0000313" key="3">
    <source>
        <dbReference type="EMBL" id="EPX85977.1"/>
    </source>
</evidence>
<dbReference type="Gene3D" id="3.10.129.10">
    <property type="entry name" value="Hotdog Thioesterase"/>
    <property type="match status" value="1"/>
</dbReference>
<keyword evidence="4" id="KW-1185">Reference proteome</keyword>
<dbReference type="AlphaFoldDB" id="S9R257"/>
<dbReference type="EMBL" id="APVH01000005">
    <property type="protein sequence ID" value="EPX85977.1"/>
    <property type="molecule type" value="Genomic_DNA"/>
</dbReference>
<organism evidence="3 4">
    <name type="scientific">Salipiger mucosus DSM 16094</name>
    <dbReference type="NCBI Taxonomy" id="1123237"/>
    <lineage>
        <taxon>Bacteria</taxon>
        <taxon>Pseudomonadati</taxon>
        <taxon>Pseudomonadota</taxon>
        <taxon>Alphaproteobacteria</taxon>
        <taxon>Rhodobacterales</taxon>
        <taxon>Roseobacteraceae</taxon>
        <taxon>Salipiger</taxon>
    </lineage>
</organism>
<dbReference type="PANTHER" id="PTHR31793:SF27">
    <property type="entry name" value="NOVEL THIOESTERASE SUPERFAMILY DOMAIN AND SAPOSIN A-TYPE DOMAIN CONTAINING PROTEIN (0610012H03RIK)"/>
    <property type="match status" value="1"/>
</dbReference>
<dbReference type="CDD" id="cd00586">
    <property type="entry name" value="4HBT"/>
    <property type="match status" value="1"/>
</dbReference>
<dbReference type="SUPFAM" id="SSF54637">
    <property type="entry name" value="Thioesterase/thiol ester dehydrase-isomerase"/>
    <property type="match status" value="1"/>
</dbReference>